<comment type="caution">
    <text evidence="5">The sequence shown here is derived from an EMBL/GenBank/DDBJ whole genome shotgun (WGS) entry which is preliminary data.</text>
</comment>
<evidence type="ECO:0000313" key="5">
    <source>
        <dbReference type="EMBL" id="PIM92323.1"/>
    </source>
</evidence>
<feature type="transmembrane region" description="Helical" evidence="4">
    <location>
        <begin position="67"/>
        <end position="91"/>
    </location>
</feature>
<proteinExistence type="predicted"/>
<evidence type="ECO:0000256" key="2">
    <source>
        <dbReference type="ARBA" id="ARBA00022989"/>
    </source>
</evidence>
<dbReference type="Pfam" id="PF04610">
    <property type="entry name" value="TrbL"/>
    <property type="match status" value="1"/>
</dbReference>
<dbReference type="GO" id="GO:0030255">
    <property type="term" value="P:protein secretion by the type IV secretion system"/>
    <property type="evidence" value="ECO:0007669"/>
    <property type="project" value="InterPro"/>
</dbReference>
<gene>
    <name evidence="5" type="ORF">CI114_04210</name>
</gene>
<dbReference type="EMBL" id="NPND01000009">
    <property type="protein sequence ID" value="PIM92323.1"/>
    <property type="molecule type" value="Genomic_DNA"/>
</dbReference>
<reference evidence="5 6" key="1">
    <citation type="submission" date="2017-08" db="EMBL/GenBank/DDBJ databases">
        <title>Analysis of Fusobacterium persistence and antibiotic response in human colorectal.</title>
        <authorList>
            <person name="Bullman S."/>
        </authorList>
    </citation>
    <scope>NUCLEOTIDE SEQUENCE [LARGE SCALE GENOMIC DNA]</scope>
    <source>
        <strain evidence="5 6">P2_CP</strain>
    </source>
</reference>
<feature type="transmembrane region" description="Helical" evidence="4">
    <location>
        <begin position="197"/>
        <end position="217"/>
    </location>
</feature>
<evidence type="ECO:0000256" key="1">
    <source>
        <dbReference type="ARBA" id="ARBA00022692"/>
    </source>
</evidence>
<evidence type="ECO:0000256" key="4">
    <source>
        <dbReference type="SAM" id="Phobius"/>
    </source>
</evidence>
<evidence type="ECO:0000256" key="3">
    <source>
        <dbReference type="ARBA" id="ARBA00023136"/>
    </source>
</evidence>
<feature type="transmembrane region" description="Helical" evidence="4">
    <location>
        <begin position="237"/>
        <end position="255"/>
    </location>
</feature>
<keyword evidence="2 4" id="KW-1133">Transmembrane helix</keyword>
<feature type="transmembrane region" description="Helical" evidence="4">
    <location>
        <begin position="28"/>
        <end position="46"/>
    </location>
</feature>
<feature type="transmembrane region" description="Helical" evidence="4">
    <location>
        <begin position="138"/>
        <end position="159"/>
    </location>
</feature>
<protein>
    <submittedName>
        <fullName evidence="5">Conjugal transfer protein TrbL</fullName>
    </submittedName>
</protein>
<evidence type="ECO:0000313" key="6">
    <source>
        <dbReference type="Proteomes" id="UP000230719"/>
    </source>
</evidence>
<feature type="transmembrane region" description="Helical" evidence="4">
    <location>
        <begin position="111"/>
        <end position="131"/>
    </location>
</feature>
<keyword evidence="1 4" id="KW-0812">Transmembrane</keyword>
<sequence length="353" mass="37947">MLGIDANAILTVTKTFAEAMVKNLNPTVMNLLSSFLIIDLVLSFLFDESESVDIFMKLIKKILYYGFFIWIIQEYSTVVFEYLMGGAIQLGNVASGKGAATEINVELLEKFGISASDIAGLMAAGAGSIILDIFGVEAMATVMLLASVGYLMFFVMLYVQILVTFVKFYLIAGYAYILIPFGVFSKTKDIALKALNGLFSQAIEIFVLITILNLAAFIQDTKWSSIINLPMNSLESIKANLFTKFAILIFLYLLINKAGSIASSLLSGAIASIGIGAEAGARGFNNAISAPGKVADRMGQNATAFDEHRKGEGGAKMFRRDSAAANAYKNAANYIKGRFGKNSGNNNNSGSSS</sequence>
<organism evidence="5 6">
    <name type="scientific">Fusobacterium animalis</name>
    <dbReference type="NCBI Taxonomy" id="76859"/>
    <lineage>
        <taxon>Bacteria</taxon>
        <taxon>Fusobacteriati</taxon>
        <taxon>Fusobacteriota</taxon>
        <taxon>Fusobacteriia</taxon>
        <taxon>Fusobacteriales</taxon>
        <taxon>Fusobacteriaceae</taxon>
        <taxon>Fusobacterium</taxon>
    </lineage>
</organism>
<dbReference type="RefSeq" id="WP_009006736.1">
    <property type="nucleotide sequence ID" value="NZ_CP056023.1"/>
</dbReference>
<feature type="transmembrane region" description="Helical" evidence="4">
    <location>
        <begin position="165"/>
        <end position="185"/>
    </location>
</feature>
<dbReference type="InterPro" id="IPR007688">
    <property type="entry name" value="Conjugal_tfr_TrbL/VirB6"/>
</dbReference>
<dbReference type="AlphaFoldDB" id="A0A2G9FGQ1"/>
<name>A0A2G9FGQ1_9FUSO</name>
<dbReference type="Proteomes" id="UP000230719">
    <property type="component" value="Unassembled WGS sequence"/>
</dbReference>
<keyword evidence="3 4" id="KW-0472">Membrane</keyword>
<accession>A0A2G9FGQ1</accession>